<keyword evidence="1" id="KW-0812">Transmembrane</keyword>
<gene>
    <name evidence="2" type="ORF">J2W98_004982</name>
</gene>
<dbReference type="Proteomes" id="UP001266807">
    <property type="component" value="Unassembled WGS sequence"/>
</dbReference>
<keyword evidence="1" id="KW-0472">Membrane</keyword>
<evidence type="ECO:0000313" key="2">
    <source>
        <dbReference type="EMBL" id="MDR6780675.1"/>
    </source>
</evidence>
<organism evidence="2 3">
    <name type="scientific">Paenibacillus peoriae</name>
    <dbReference type="NCBI Taxonomy" id="59893"/>
    <lineage>
        <taxon>Bacteria</taxon>
        <taxon>Bacillati</taxon>
        <taxon>Bacillota</taxon>
        <taxon>Bacilli</taxon>
        <taxon>Bacillales</taxon>
        <taxon>Paenibacillaceae</taxon>
        <taxon>Paenibacillus</taxon>
    </lineage>
</organism>
<feature type="transmembrane region" description="Helical" evidence="1">
    <location>
        <begin position="31"/>
        <end position="48"/>
    </location>
</feature>
<dbReference type="EMBL" id="JAVDUG010000009">
    <property type="protein sequence ID" value="MDR6780675.1"/>
    <property type="molecule type" value="Genomic_DNA"/>
</dbReference>
<feature type="transmembrane region" description="Helical" evidence="1">
    <location>
        <begin position="7"/>
        <end position="25"/>
    </location>
</feature>
<feature type="transmembrane region" description="Helical" evidence="1">
    <location>
        <begin position="87"/>
        <end position="110"/>
    </location>
</feature>
<keyword evidence="1" id="KW-1133">Transmembrane helix</keyword>
<name>A0ABU1QN84_9BACL</name>
<accession>A0ABU1QN84</accession>
<dbReference type="RefSeq" id="WP_310169048.1">
    <property type="nucleotide sequence ID" value="NZ_JAVDUG010000009.1"/>
</dbReference>
<evidence type="ECO:0000313" key="3">
    <source>
        <dbReference type="Proteomes" id="UP001266807"/>
    </source>
</evidence>
<sequence>MNFYNNRLVQILIVILYPITAFVVLSNGAKIVSWGIPAVIAVLFCFLWKNLLYLIISNALLWILSVPIWFWIEGGQGAEVFIANLPLIIPLFMFIVFLPEVIIVLIRNFLLNKFRR</sequence>
<keyword evidence="3" id="KW-1185">Reference proteome</keyword>
<feature type="transmembrane region" description="Helical" evidence="1">
    <location>
        <begin position="53"/>
        <end position="72"/>
    </location>
</feature>
<evidence type="ECO:0000256" key="1">
    <source>
        <dbReference type="SAM" id="Phobius"/>
    </source>
</evidence>
<protein>
    <submittedName>
        <fullName evidence="2">Uncharacterized protein</fullName>
    </submittedName>
</protein>
<proteinExistence type="predicted"/>
<reference evidence="2 3" key="1">
    <citation type="submission" date="2023-07" db="EMBL/GenBank/DDBJ databases">
        <title>Sorghum-associated microbial communities from plants grown in Nebraska, USA.</title>
        <authorList>
            <person name="Schachtman D."/>
        </authorList>
    </citation>
    <scope>NUCLEOTIDE SEQUENCE [LARGE SCALE GENOMIC DNA]</scope>
    <source>
        <strain evidence="2 3">BE143</strain>
    </source>
</reference>
<comment type="caution">
    <text evidence="2">The sequence shown here is derived from an EMBL/GenBank/DDBJ whole genome shotgun (WGS) entry which is preliminary data.</text>
</comment>